<evidence type="ECO:0008006" key="4">
    <source>
        <dbReference type="Google" id="ProtNLM"/>
    </source>
</evidence>
<protein>
    <recommendedName>
        <fullName evidence="4">Secreted protein</fullName>
    </recommendedName>
</protein>
<dbReference type="Proteomes" id="UP001567538">
    <property type="component" value="Unassembled WGS sequence"/>
</dbReference>
<dbReference type="EMBL" id="JBEAFC010000012">
    <property type="protein sequence ID" value="KAL1534492.1"/>
    <property type="molecule type" value="Genomic_DNA"/>
</dbReference>
<feature type="signal peptide" evidence="1">
    <location>
        <begin position="1"/>
        <end position="21"/>
    </location>
</feature>
<sequence>MKLSLSIAVFQLGLVISCVAAEVSTVSDARIQQSKKWCVVTSGATNENLHAFLNIACRRFMPSTLYDA</sequence>
<proteinExistence type="predicted"/>
<evidence type="ECO:0000256" key="1">
    <source>
        <dbReference type="SAM" id="SignalP"/>
    </source>
</evidence>
<comment type="caution">
    <text evidence="2">The sequence shown here is derived from an EMBL/GenBank/DDBJ whole genome shotgun (WGS) entry which is preliminary data.</text>
</comment>
<name>A0ABD1FRM3_SALDI</name>
<evidence type="ECO:0000313" key="2">
    <source>
        <dbReference type="EMBL" id="KAL1534492.1"/>
    </source>
</evidence>
<organism evidence="2 3">
    <name type="scientific">Salvia divinorum</name>
    <name type="common">Maria pastora</name>
    <name type="synonym">Diviner's sage</name>
    <dbReference type="NCBI Taxonomy" id="28513"/>
    <lineage>
        <taxon>Eukaryota</taxon>
        <taxon>Viridiplantae</taxon>
        <taxon>Streptophyta</taxon>
        <taxon>Embryophyta</taxon>
        <taxon>Tracheophyta</taxon>
        <taxon>Spermatophyta</taxon>
        <taxon>Magnoliopsida</taxon>
        <taxon>eudicotyledons</taxon>
        <taxon>Gunneridae</taxon>
        <taxon>Pentapetalae</taxon>
        <taxon>asterids</taxon>
        <taxon>lamiids</taxon>
        <taxon>Lamiales</taxon>
        <taxon>Lamiaceae</taxon>
        <taxon>Nepetoideae</taxon>
        <taxon>Mentheae</taxon>
        <taxon>Salviinae</taxon>
        <taxon>Salvia</taxon>
        <taxon>Salvia subgen. Calosphace</taxon>
    </lineage>
</organism>
<dbReference type="PROSITE" id="PS51257">
    <property type="entry name" value="PROKAR_LIPOPROTEIN"/>
    <property type="match status" value="1"/>
</dbReference>
<feature type="chain" id="PRO_5044887105" description="Secreted protein" evidence="1">
    <location>
        <begin position="22"/>
        <end position="68"/>
    </location>
</feature>
<keyword evidence="3" id="KW-1185">Reference proteome</keyword>
<dbReference type="AlphaFoldDB" id="A0ABD1FRM3"/>
<reference evidence="2 3" key="1">
    <citation type="submission" date="2024-06" db="EMBL/GenBank/DDBJ databases">
        <title>A chromosome level genome sequence of Diviner's sage (Salvia divinorum).</title>
        <authorList>
            <person name="Ford S.A."/>
            <person name="Ro D.-K."/>
            <person name="Ness R.W."/>
            <person name="Phillips M.A."/>
        </authorList>
    </citation>
    <scope>NUCLEOTIDE SEQUENCE [LARGE SCALE GENOMIC DNA]</scope>
    <source>
        <strain evidence="2">SAF-2024a</strain>
        <tissue evidence="2">Leaf</tissue>
    </source>
</reference>
<accession>A0ABD1FRM3</accession>
<gene>
    <name evidence="2" type="ORF">AAHA92_30666</name>
</gene>
<evidence type="ECO:0000313" key="3">
    <source>
        <dbReference type="Proteomes" id="UP001567538"/>
    </source>
</evidence>
<keyword evidence="1" id="KW-0732">Signal</keyword>